<dbReference type="InterPro" id="IPR013087">
    <property type="entry name" value="Znf_C2H2_type"/>
</dbReference>
<gene>
    <name evidence="3" type="ORF">HHUSO_G10966</name>
</gene>
<feature type="compositionally biased region" description="Polar residues" evidence="1">
    <location>
        <begin position="585"/>
        <end position="594"/>
    </location>
</feature>
<feature type="compositionally biased region" description="Basic residues" evidence="1">
    <location>
        <begin position="339"/>
        <end position="349"/>
    </location>
</feature>
<dbReference type="EMBL" id="JAHFZB010000008">
    <property type="protein sequence ID" value="KAK6487194.1"/>
    <property type="molecule type" value="Genomic_DNA"/>
</dbReference>
<feature type="region of interest" description="Disordered" evidence="1">
    <location>
        <begin position="52"/>
        <end position="75"/>
    </location>
</feature>
<accession>A0ABR0ZQV0</accession>
<evidence type="ECO:0000313" key="3">
    <source>
        <dbReference type="EMBL" id="KAK6487194.1"/>
    </source>
</evidence>
<dbReference type="PANTHER" id="PTHR13309:SF0">
    <property type="entry name" value="FMR1-INTERACTING PROTEIN NUFIP1"/>
    <property type="match status" value="1"/>
</dbReference>
<feature type="domain" description="C2H2-type" evidence="2">
    <location>
        <begin position="82"/>
        <end position="102"/>
    </location>
</feature>
<dbReference type="InterPro" id="IPR039136">
    <property type="entry name" value="NUFIP1-like"/>
</dbReference>
<comment type="caution">
    <text evidence="3">The sequence shown here is derived from an EMBL/GenBank/DDBJ whole genome shotgun (WGS) entry which is preliminary data.</text>
</comment>
<organism evidence="3 4">
    <name type="scientific">Huso huso</name>
    <name type="common">Beluga</name>
    <name type="synonym">Acipenser huso</name>
    <dbReference type="NCBI Taxonomy" id="61971"/>
    <lineage>
        <taxon>Eukaryota</taxon>
        <taxon>Metazoa</taxon>
        <taxon>Chordata</taxon>
        <taxon>Craniata</taxon>
        <taxon>Vertebrata</taxon>
        <taxon>Euteleostomi</taxon>
        <taxon>Actinopterygii</taxon>
        <taxon>Chondrostei</taxon>
        <taxon>Acipenseriformes</taxon>
        <taxon>Acipenseridae</taxon>
        <taxon>Huso</taxon>
    </lineage>
</organism>
<feature type="region of interest" description="Disordered" evidence="1">
    <location>
        <begin position="577"/>
        <end position="629"/>
    </location>
</feature>
<dbReference type="PANTHER" id="PTHR13309">
    <property type="entry name" value="NUCLEAR FRAGILE X MENTAL RETARDATION PROTEIN INTERACTING PROTEIN 1"/>
    <property type="match status" value="1"/>
</dbReference>
<dbReference type="Pfam" id="PF10453">
    <property type="entry name" value="NUFIP1"/>
    <property type="match status" value="1"/>
</dbReference>
<keyword evidence="4" id="KW-1185">Reference proteome</keyword>
<feature type="compositionally biased region" description="Polar residues" evidence="1">
    <location>
        <begin position="643"/>
        <end position="654"/>
    </location>
</feature>
<feature type="region of interest" description="Disordered" evidence="1">
    <location>
        <begin position="186"/>
        <end position="252"/>
    </location>
</feature>
<dbReference type="InterPro" id="IPR019496">
    <property type="entry name" value="NUFIP1_cons_dom"/>
</dbReference>
<reference evidence="3 4" key="1">
    <citation type="submission" date="2021-05" db="EMBL/GenBank/DDBJ databases">
        <authorList>
            <person name="Zahm M."/>
            <person name="Klopp C."/>
            <person name="Cabau C."/>
            <person name="Kuhl H."/>
            <person name="Suciu R."/>
            <person name="Ciorpac M."/>
            <person name="Holostenco D."/>
            <person name="Gessner J."/>
            <person name="Wuertz S."/>
            <person name="Hohne C."/>
            <person name="Stock M."/>
            <person name="Gislard M."/>
            <person name="Lluch J."/>
            <person name="Milhes M."/>
            <person name="Lampietro C."/>
            <person name="Lopez Roques C."/>
            <person name="Donnadieu C."/>
            <person name="Du K."/>
            <person name="Schartl M."/>
            <person name="Guiguen Y."/>
        </authorList>
    </citation>
    <scope>NUCLEOTIDE SEQUENCE [LARGE SCALE GENOMIC DNA]</scope>
    <source>
        <strain evidence="3">Hh-F2</strain>
        <tissue evidence="3">Blood</tissue>
    </source>
</reference>
<feature type="compositionally biased region" description="Polar residues" evidence="1">
    <location>
        <begin position="607"/>
        <end position="623"/>
    </location>
</feature>
<feature type="region of interest" description="Disordered" evidence="1">
    <location>
        <begin position="641"/>
        <end position="670"/>
    </location>
</feature>
<proteinExistence type="predicted"/>
<name>A0ABR0ZQV0_HUSHU</name>
<feature type="region of interest" description="Disordered" evidence="1">
    <location>
        <begin position="309"/>
        <end position="359"/>
    </location>
</feature>
<evidence type="ECO:0000259" key="2">
    <source>
        <dbReference type="PROSITE" id="PS00028"/>
    </source>
</evidence>
<protein>
    <submittedName>
        <fullName evidence="3">Nuclear fragile X mental retardation-interacting protein 1 isoform X2</fullName>
    </submittedName>
</protein>
<dbReference type="Proteomes" id="UP001369086">
    <property type="component" value="Unassembled WGS sequence"/>
</dbReference>
<evidence type="ECO:0000256" key="1">
    <source>
        <dbReference type="SAM" id="MobiDB-lite"/>
    </source>
</evidence>
<dbReference type="PROSITE" id="PS00028">
    <property type="entry name" value="ZINC_FINGER_C2H2_1"/>
    <property type="match status" value="1"/>
</dbReference>
<sequence>MCGWFGPGPGGYPPGGGWCGPPIHQNTGYETYQHNQMYDQQQRHFRQEFVTQPASNGGTGLNQGGGEKKKKKKNEPVFTHNCDSCDRGFKNQEKYDEHVSQHVKVSCTGCNFTAHEKLVLIHWKNMHVPGSKKIQLDTPEEISKWREARKKNYPTLQNIERKMMVKQEKAERGEVLATVQFGKMKGKGMWQPSNEKEKNVPPARFQKTQRETRTSSHPESDREPRNPSIEPMQGMDPLGMLANSDAESDKDEPAGITVVPKLMTSGLGSLVANYGTSSDSDSDQAPEEMPLMKVAQALEENQALLGRAEAGLSSRVQSGGRGSVSERRDWEDGAPPYKMARHDRSRNRPRKECSQQRGQRRPTLLEMLLARDIRHERNVILQCVRYIVQNDFFGLDSKTKQAKEINQAQIAEAANGMSSGEDEEVMLAGSLPASETEATVETMSSGERGETEEVLTAGSLPASETEATVETISSGECGEAEEVLMAGSLPASETETTVETMSSGEHGETEEVLTAWSLPASDTEATVETMSSGERGEAEEVLMAGSLPAAETEATVETMSSEERGETEEVLMAGSLAGSLPASETEATVETMSSGERGETEEELTAGSLTASETEATVETMSSGERGETEEVLTAWLLPASETEATVETMSSGEQRGETEEVLTAGSLPASETEATVETVPSQALPVFSQFVDDEIWEIPAAAQEDCSL</sequence>
<feature type="compositionally biased region" description="Basic and acidic residues" evidence="1">
    <location>
        <begin position="208"/>
        <end position="225"/>
    </location>
</feature>
<evidence type="ECO:0000313" key="4">
    <source>
        <dbReference type="Proteomes" id="UP001369086"/>
    </source>
</evidence>